<proteinExistence type="predicted"/>
<dbReference type="Proteomes" id="UP001322392">
    <property type="component" value="Chromosome"/>
</dbReference>
<keyword evidence="2" id="KW-1185">Reference proteome</keyword>
<accession>A0ABZ1A457</accession>
<dbReference type="EMBL" id="CP139639">
    <property type="protein sequence ID" value="WRI22778.1"/>
    <property type="molecule type" value="Genomic_DNA"/>
</dbReference>
<sequence length="296" mass="32726">MNTLDQLSPKNTEGSCTAEILGDPDFKTFTADQVTFVEDNVYKRWRITTQSSTADRHQELTAYIPFSESVTNKEFNIVSNPNGPDQMSMVWVKRINGGIDQYLGIEGKAIVTLDTGAATLTASFDFKAERNPEHVHITNGKLSVKGFNHDTGSVTAEITGDAKARYESTEVSLTHQPASRTFPPSFAGWSRHYTPRPDVRDLRISLSVADNLEPGTYKVTEDSREVRVIFFDINNGLGYWATKGSVTLLKMPAENATTGELEARFEFKAKVTLVDGTEQTVCATDGHLHIKKQVVG</sequence>
<evidence type="ECO:0000313" key="2">
    <source>
        <dbReference type="Proteomes" id="UP001322392"/>
    </source>
</evidence>
<gene>
    <name evidence="1" type="ORF">SPL95_19410</name>
</gene>
<organism evidence="1 2">
    <name type="scientific">Pseudomonas canadensis</name>
    <dbReference type="NCBI Taxonomy" id="915099"/>
    <lineage>
        <taxon>Bacteria</taxon>
        <taxon>Pseudomonadati</taxon>
        <taxon>Pseudomonadota</taxon>
        <taxon>Gammaproteobacteria</taxon>
        <taxon>Pseudomonadales</taxon>
        <taxon>Pseudomonadaceae</taxon>
        <taxon>Pseudomonas</taxon>
    </lineage>
</organism>
<name>A0ABZ1A457_9PSED</name>
<evidence type="ECO:0000313" key="1">
    <source>
        <dbReference type="EMBL" id="WRI22778.1"/>
    </source>
</evidence>
<reference evidence="1 2" key="1">
    <citation type="submission" date="2023-12" db="EMBL/GenBank/DDBJ databases">
        <title>First complete genome sequence of Pseudomonas canadensis strain Pcan-CK-23 isolated from homogenized tissues of Zophobas morio larvae.</title>
        <authorList>
            <person name="Kundlacz C."/>
            <person name="Aldeia C."/>
            <person name="Eddoubaji Y."/>
            <person name="Campos-Madueno E.I."/>
            <person name="Endimiani A."/>
        </authorList>
    </citation>
    <scope>NUCLEOTIDE SEQUENCE [LARGE SCALE GENOMIC DNA]</scope>
    <source>
        <strain evidence="1 2">Pcan-CK-23</strain>
    </source>
</reference>
<dbReference type="RefSeq" id="WP_323986575.1">
    <property type="nucleotide sequence ID" value="NZ_CP139639.1"/>
</dbReference>
<protein>
    <submittedName>
        <fullName evidence="1">Uncharacterized protein</fullName>
    </submittedName>
</protein>